<evidence type="ECO:0000256" key="3">
    <source>
        <dbReference type="ARBA" id="ARBA00023295"/>
    </source>
</evidence>
<dbReference type="OrthoDB" id="38162at2157"/>
<protein>
    <submittedName>
        <fullName evidence="7">Beta-galactosidase</fullName>
    </submittedName>
</protein>
<dbReference type="SUPFAM" id="SSF51445">
    <property type="entry name" value="(Trans)glycosidases"/>
    <property type="match status" value="1"/>
</dbReference>
<evidence type="ECO:0000313" key="7">
    <source>
        <dbReference type="EMBL" id="QLH78432.1"/>
    </source>
</evidence>
<evidence type="ECO:0000256" key="2">
    <source>
        <dbReference type="ARBA" id="ARBA00022801"/>
    </source>
</evidence>
<evidence type="ECO:0000259" key="4">
    <source>
        <dbReference type="Pfam" id="PF00703"/>
    </source>
</evidence>
<evidence type="ECO:0000259" key="6">
    <source>
        <dbReference type="Pfam" id="PF02837"/>
    </source>
</evidence>
<dbReference type="Pfam" id="PF02837">
    <property type="entry name" value="Glyco_hydro_2_N"/>
    <property type="match status" value="1"/>
</dbReference>
<dbReference type="InterPro" id="IPR051913">
    <property type="entry name" value="GH2_Domain-Containing"/>
</dbReference>
<dbReference type="InterPro" id="IPR013783">
    <property type="entry name" value="Ig-like_fold"/>
</dbReference>
<dbReference type="InterPro" id="IPR006103">
    <property type="entry name" value="Glyco_hydro_2_cat"/>
</dbReference>
<dbReference type="InterPro" id="IPR006104">
    <property type="entry name" value="Glyco_hydro_2_N"/>
</dbReference>
<evidence type="ECO:0000259" key="5">
    <source>
        <dbReference type="Pfam" id="PF02836"/>
    </source>
</evidence>
<dbReference type="PANTHER" id="PTHR42732">
    <property type="entry name" value="BETA-GALACTOSIDASE"/>
    <property type="match status" value="1"/>
</dbReference>
<feature type="domain" description="Glycoside hydrolase family 2 immunoglobulin-like beta-sandwich" evidence="4">
    <location>
        <begin position="184"/>
        <end position="281"/>
    </location>
</feature>
<evidence type="ECO:0000256" key="1">
    <source>
        <dbReference type="ARBA" id="ARBA00007401"/>
    </source>
</evidence>
<dbReference type="GO" id="GO:0005975">
    <property type="term" value="P:carbohydrate metabolic process"/>
    <property type="evidence" value="ECO:0007669"/>
    <property type="project" value="InterPro"/>
</dbReference>
<dbReference type="EMBL" id="CP058910">
    <property type="protein sequence ID" value="QLH78432.1"/>
    <property type="molecule type" value="Genomic_DNA"/>
</dbReference>
<dbReference type="GeneID" id="56079098"/>
<dbReference type="Pfam" id="PF00703">
    <property type="entry name" value="Glyco_hydro_2"/>
    <property type="match status" value="1"/>
</dbReference>
<dbReference type="Gene3D" id="2.60.40.10">
    <property type="entry name" value="Immunoglobulins"/>
    <property type="match status" value="1"/>
</dbReference>
<dbReference type="GO" id="GO:0004553">
    <property type="term" value="F:hydrolase activity, hydrolyzing O-glycosyl compounds"/>
    <property type="evidence" value="ECO:0007669"/>
    <property type="project" value="InterPro"/>
</dbReference>
<dbReference type="Gene3D" id="3.20.20.80">
    <property type="entry name" value="Glycosidases"/>
    <property type="match status" value="1"/>
</dbReference>
<keyword evidence="3" id="KW-0326">Glycosidase</keyword>
<dbReference type="InterPro" id="IPR008979">
    <property type="entry name" value="Galactose-bd-like_sf"/>
</dbReference>
<evidence type="ECO:0000313" key="8">
    <source>
        <dbReference type="Proteomes" id="UP000509667"/>
    </source>
</evidence>
<dbReference type="RefSeq" id="WP_179908315.1">
    <property type="nucleotide sequence ID" value="NZ_CP058910.1"/>
</dbReference>
<dbReference type="Proteomes" id="UP000509667">
    <property type="component" value="Chromosome"/>
</dbReference>
<proteinExistence type="inferred from homology"/>
<keyword evidence="2" id="KW-0378">Hydrolase</keyword>
<dbReference type="PANTHER" id="PTHR42732:SF3">
    <property type="entry name" value="HYDROLASE"/>
    <property type="match status" value="1"/>
</dbReference>
<accession>A0A7D5TMN9</accession>
<comment type="similarity">
    <text evidence="1">Belongs to the glycosyl hydrolase 2 family.</text>
</comment>
<dbReference type="SUPFAM" id="SSF49303">
    <property type="entry name" value="beta-Galactosidase/glucuronidase domain"/>
    <property type="match status" value="1"/>
</dbReference>
<dbReference type="Gene3D" id="2.60.120.260">
    <property type="entry name" value="Galactose-binding domain-like"/>
    <property type="match status" value="1"/>
</dbReference>
<reference evidence="7 8" key="1">
    <citation type="submission" date="2020-07" db="EMBL/GenBank/DDBJ databases">
        <title>Halosimplex pelagicum sp. nov. and Halosimplex rubrum sp. nov., isolated from salted brown alga Laminaria, and emended description of the genus Halosimplex.</title>
        <authorList>
            <person name="Cui H."/>
        </authorList>
    </citation>
    <scope>NUCLEOTIDE SEQUENCE [LARGE SCALE GENOMIC DNA]</scope>
    <source>
        <strain evidence="7 8">R27</strain>
    </source>
</reference>
<keyword evidence="8" id="KW-1185">Reference proteome</keyword>
<dbReference type="InterPro" id="IPR017853">
    <property type="entry name" value="GH"/>
</dbReference>
<dbReference type="InterPro" id="IPR036156">
    <property type="entry name" value="Beta-gal/glucu_dom_sf"/>
</dbReference>
<dbReference type="SUPFAM" id="SSF49785">
    <property type="entry name" value="Galactose-binding domain-like"/>
    <property type="match status" value="1"/>
</dbReference>
<dbReference type="Pfam" id="PF02836">
    <property type="entry name" value="Glyco_hydro_2_C"/>
    <property type="match status" value="1"/>
</dbReference>
<feature type="domain" description="Glycoside hydrolase family 2 catalytic" evidence="5">
    <location>
        <begin position="318"/>
        <end position="433"/>
    </location>
</feature>
<organism evidence="7 8">
    <name type="scientific">Halosimplex rubrum</name>
    <dbReference type="NCBI Taxonomy" id="869889"/>
    <lineage>
        <taxon>Archaea</taxon>
        <taxon>Methanobacteriati</taxon>
        <taxon>Methanobacteriota</taxon>
        <taxon>Stenosarchaea group</taxon>
        <taxon>Halobacteria</taxon>
        <taxon>Halobacteriales</taxon>
        <taxon>Haloarculaceae</taxon>
        <taxon>Halosimplex</taxon>
    </lineage>
</organism>
<feature type="domain" description="Glycosyl hydrolases family 2 sugar binding" evidence="6">
    <location>
        <begin position="73"/>
        <end position="141"/>
    </location>
</feature>
<dbReference type="KEGG" id="hrr:HZS55_14505"/>
<name>A0A7D5TMN9_9EURY</name>
<sequence>MNLESQPRPEYPRPQLRREEWQNLNGQWEFEIDHGASGRERGLPEKERLAREITVPFAPESELSGIGYTDFMDAVWYRREVDIPVEWFDGRIKLHFGAVDYEAEVWVNGESVGSHRGGYTPFSVDITEAAEPGVNAVTICAEDDTCSPIQPSGKQSQEYEPEGARYTRVTGIWQTVWLEPVPETHVDDLQIEPDPENDAVHVDVSLSGELVDGRIHATATFNGESVGEVTVVTNGRYAGFTLSVDETHRWSPEEPNLYDLHLQLVADGETIDSVESYFGLRSVTLGDDCVYLNGEPRFQRLVLDQGYYPDGLYTAPSDDDLIEDIEIAKQMGFDGARLHQKVFEPRFLYHADRLGYLVWDEHANWGIDHESVDALGPFLQEWIEVVKRDYNHPSVVGWTPFNETEPDQDDDLIRTIYRTTKALDPTRPVIDTSGWVHVETDLEDAHDYIQDPEAFAESYSEIDGPVKKGSHSPVAWSEDLSYVSEFGGIWWNPDADDGWGYGDRPDGEADFFERYRNMVETLLGNEDMWAFCYTQLYDIEQEANGLYTYDREPKFDPARIREINEQIAAFEQSACRQRQEHPAE</sequence>
<dbReference type="InterPro" id="IPR006102">
    <property type="entry name" value="Ig-like_GH2"/>
</dbReference>
<gene>
    <name evidence="7" type="ORF">HZS55_14505</name>
</gene>
<dbReference type="AlphaFoldDB" id="A0A7D5TMN9"/>